<evidence type="ECO:0000256" key="13">
    <source>
        <dbReference type="ARBA" id="ARBA00029899"/>
    </source>
</evidence>
<dbReference type="Gene3D" id="3.40.50.720">
    <property type="entry name" value="NAD(P)-binding Rossmann-like Domain"/>
    <property type="match status" value="1"/>
</dbReference>
<dbReference type="Proteomes" id="UP000071979">
    <property type="component" value="Unassembled WGS sequence"/>
</dbReference>
<comment type="function">
    <text evidence="1">Catalyzes the NADPH-dependent reduction of beta-ketoacyl-ACP substrates to beta-hydroxyacyl-ACP products, the first reductive step in the elongation cycle of fatty acid biosynthesis.</text>
</comment>
<feature type="domain" description="Ketoreductase" evidence="18">
    <location>
        <begin position="8"/>
        <end position="188"/>
    </location>
</feature>
<name>A0A8E1V809_9GAMM</name>
<evidence type="ECO:0000256" key="9">
    <source>
        <dbReference type="ARBA" id="ARBA00023002"/>
    </source>
</evidence>
<evidence type="ECO:0000256" key="6">
    <source>
        <dbReference type="ARBA" id="ARBA00022516"/>
    </source>
</evidence>
<sequence>MDLKLDGKIALITGSTKGIGEAVARGLAAEGTRVIIHGRDPAKAENIASDIINQGGQAYAVTGDLTREADIQLLYQQVCSLVQSVDIVVNNAGGSGPTEDWTSSLPETWAAGYDKNVLSALRVINLFLPGMREQKWGRIINISSLAALMPPARRPDYAAAKAGIIAMTSSLAKAVAHDGVTANTLSPGTIHSASLEKAFRQTAKDTGLSADAPWEDIEQAVLPLYANVPMARVGTLKEIADAITFLASPLSGYITGSNLRLDGGMWPGL</sequence>
<keyword evidence="8" id="KW-0106">Calcium</keyword>
<dbReference type="PRINTS" id="PR00080">
    <property type="entry name" value="SDRFAMILY"/>
</dbReference>
<dbReference type="EMBL" id="LDSE01000031">
    <property type="protein sequence ID" value="KTS66322.1"/>
    <property type="molecule type" value="Genomic_DNA"/>
</dbReference>
<comment type="pathway">
    <text evidence="2">Lipid metabolism; fatty acid biosynthesis.</text>
</comment>
<dbReference type="InterPro" id="IPR036291">
    <property type="entry name" value="NAD(P)-bd_dom_sf"/>
</dbReference>
<dbReference type="AlphaFoldDB" id="A0A8E1V809"/>
<evidence type="ECO:0000256" key="16">
    <source>
        <dbReference type="ARBA" id="ARBA00048508"/>
    </source>
</evidence>
<dbReference type="SMART" id="SM00822">
    <property type="entry name" value="PKS_KR"/>
    <property type="match status" value="1"/>
</dbReference>
<dbReference type="Pfam" id="PF00106">
    <property type="entry name" value="adh_short"/>
    <property type="match status" value="1"/>
</dbReference>
<evidence type="ECO:0000256" key="4">
    <source>
        <dbReference type="ARBA" id="ARBA00012948"/>
    </source>
</evidence>
<comment type="caution">
    <text evidence="19">The sequence shown here is derived from an EMBL/GenBank/DDBJ whole genome shotgun (WGS) entry which is preliminary data.</text>
</comment>
<evidence type="ECO:0000256" key="12">
    <source>
        <dbReference type="ARBA" id="ARBA00029743"/>
    </source>
</evidence>
<dbReference type="GO" id="GO:0004316">
    <property type="term" value="F:3-oxoacyl-[acyl-carrier-protein] reductase (NADPH) activity"/>
    <property type="evidence" value="ECO:0007669"/>
    <property type="project" value="UniProtKB-EC"/>
</dbReference>
<keyword evidence="11" id="KW-0275">Fatty acid biosynthesis</keyword>
<comment type="catalytic activity">
    <reaction evidence="16">
        <text>a (3R)-hydroxyacyl-[ACP] + NADP(+) = a 3-oxoacyl-[ACP] + NADPH + H(+)</text>
        <dbReference type="Rhea" id="RHEA:17397"/>
        <dbReference type="Rhea" id="RHEA-COMP:9916"/>
        <dbReference type="Rhea" id="RHEA-COMP:9945"/>
        <dbReference type="ChEBI" id="CHEBI:15378"/>
        <dbReference type="ChEBI" id="CHEBI:57783"/>
        <dbReference type="ChEBI" id="CHEBI:58349"/>
        <dbReference type="ChEBI" id="CHEBI:78776"/>
        <dbReference type="ChEBI" id="CHEBI:78827"/>
        <dbReference type="EC" id="1.1.1.100"/>
    </reaction>
</comment>
<dbReference type="InterPro" id="IPR057326">
    <property type="entry name" value="KR_dom"/>
</dbReference>
<dbReference type="GO" id="GO:0006633">
    <property type="term" value="P:fatty acid biosynthetic process"/>
    <property type="evidence" value="ECO:0007669"/>
    <property type="project" value="UniProtKB-KW"/>
</dbReference>
<evidence type="ECO:0000256" key="11">
    <source>
        <dbReference type="ARBA" id="ARBA00023160"/>
    </source>
</evidence>
<evidence type="ECO:0000256" key="17">
    <source>
        <dbReference type="RuleBase" id="RU000363"/>
    </source>
</evidence>
<protein>
    <recommendedName>
        <fullName evidence="5">3-oxoacyl-[acyl-carrier-protein] reductase FabG</fullName>
        <ecNumber evidence="4">1.1.1.100</ecNumber>
    </recommendedName>
    <alternativeName>
        <fullName evidence="15">3-ketoacyl-acyl carrier protein reductase</fullName>
    </alternativeName>
    <alternativeName>
        <fullName evidence="12 14">Beta-Ketoacyl-acyl carrier protein reductase</fullName>
    </alternativeName>
    <alternativeName>
        <fullName evidence="13">Beta-ketoacyl-ACP reductase</fullName>
    </alternativeName>
</protein>
<comment type="similarity">
    <text evidence="3 17">Belongs to the short-chain dehydrogenases/reductases (SDR) family.</text>
</comment>
<dbReference type="PRINTS" id="PR00081">
    <property type="entry name" value="GDHRDH"/>
</dbReference>
<proteinExistence type="inferred from homology"/>
<gene>
    <name evidence="19" type="ORF">SA3R_17770</name>
</gene>
<evidence type="ECO:0000256" key="3">
    <source>
        <dbReference type="ARBA" id="ARBA00006484"/>
    </source>
</evidence>
<keyword evidence="9" id="KW-0560">Oxidoreductase</keyword>
<evidence type="ECO:0000256" key="5">
    <source>
        <dbReference type="ARBA" id="ARBA00017650"/>
    </source>
</evidence>
<evidence type="ECO:0000313" key="19">
    <source>
        <dbReference type="EMBL" id="KTS66322.1"/>
    </source>
</evidence>
<reference evidence="19 20" key="1">
    <citation type="journal article" date="2016" name="Front. Microbiol.">
        <title>Genomic Resource of Rice Seed Associated Bacteria.</title>
        <authorList>
            <person name="Midha S."/>
            <person name="Bansal K."/>
            <person name="Sharma S."/>
            <person name="Kumar N."/>
            <person name="Patil P.P."/>
            <person name="Chaudhry V."/>
            <person name="Patil P.B."/>
        </authorList>
    </citation>
    <scope>NUCLEOTIDE SEQUENCE [LARGE SCALE GENOMIC DNA]</scope>
    <source>
        <strain evidence="19 20">SA3</strain>
    </source>
</reference>
<dbReference type="FunFam" id="3.40.50.720:FF:000173">
    <property type="entry name" value="3-oxoacyl-[acyl-carrier protein] reductase"/>
    <property type="match status" value="1"/>
</dbReference>
<evidence type="ECO:0000313" key="20">
    <source>
        <dbReference type="Proteomes" id="UP000071979"/>
    </source>
</evidence>
<dbReference type="PROSITE" id="PS00061">
    <property type="entry name" value="ADH_SHORT"/>
    <property type="match status" value="1"/>
</dbReference>
<dbReference type="InterPro" id="IPR020904">
    <property type="entry name" value="Sc_DH/Rdtase_CS"/>
</dbReference>
<organism evidence="19 20">
    <name type="scientific">Pantoea dispersa</name>
    <dbReference type="NCBI Taxonomy" id="59814"/>
    <lineage>
        <taxon>Bacteria</taxon>
        <taxon>Pseudomonadati</taxon>
        <taxon>Pseudomonadota</taxon>
        <taxon>Gammaproteobacteria</taxon>
        <taxon>Enterobacterales</taxon>
        <taxon>Erwiniaceae</taxon>
        <taxon>Pantoea</taxon>
    </lineage>
</organism>
<dbReference type="RefSeq" id="WP_058776129.1">
    <property type="nucleotide sequence ID" value="NZ_CP146255.1"/>
</dbReference>
<evidence type="ECO:0000256" key="7">
    <source>
        <dbReference type="ARBA" id="ARBA00022832"/>
    </source>
</evidence>
<evidence type="ECO:0000259" key="18">
    <source>
        <dbReference type="SMART" id="SM00822"/>
    </source>
</evidence>
<dbReference type="EC" id="1.1.1.100" evidence="4"/>
<evidence type="ECO:0000256" key="1">
    <source>
        <dbReference type="ARBA" id="ARBA00002607"/>
    </source>
</evidence>
<evidence type="ECO:0000256" key="8">
    <source>
        <dbReference type="ARBA" id="ARBA00022837"/>
    </source>
</evidence>
<dbReference type="InterPro" id="IPR002347">
    <property type="entry name" value="SDR_fam"/>
</dbReference>
<dbReference type="SUPFAM" id="SSF51735">
    <property type="entry name" value="NAD(P)-binding Rossmann-fold domains"/>
    <property type="match status" value="1"/>
</dbReference>
<evidence type="ECO:0000256" key="14">
    <source>
        <dbReference type="ARBA" id="ARBA00032683"/>
    </source>
</evidence>
<dbReference type="InterPro" id="IPR050259">
    <property type="entry name" value="SDR"/>
</dbReference>
<accession>A0A8E1V809</accession>
<keyword evidence="10" id="KW-0443">Lipid metabolism</keyword>
<evidence type="ECO:0000256" key="15">
    <source>
        <dbReference type="ARBA" id="ARBA00033040"/>
    </source>
</evidence>
<keyword evidence="7" id="KW-0276">Fatty acid metabolism</keyword>
<evidence type="ECO:0000256" key="2">
    <source>
        <dbReference type="ARBA" id="ARBA00005194"/>
    </source>
</evidence>
<keyword evidence="6" id="KW-0444">Lipid biosynthesis</keyword>
<dbReference type="PANTHER" id="PTHR42879">
    <property type="entry name" value="3-OXOACYL-(ACYL-CARRIER-PROTEIN) REDUCTASE"/>
    <property type="match status" value="1"/>
</dbReference>
<evidence type="ECO:0000256" key="10">
    <source>
        <dbReference type="ARBA" id="ARBA00023098"/>
    </source>
</evidence>